<sequence length="264" mass="29302">MRLFQIDSFTQEIFKGNPAGVCLVEKALSEDTMQALATEMNLAETAFIEKKGDKYGLRWFTPAREVPLCGHATLASAFVLFEEGIHDAHQPITFETLSGDLIVRKQNDGTLLMDFPRTDPSPYKGSSLIKAKELFGASVVEVLEVPNELIVILDSSESVRNANPSSDIIAELAVNGVMVSGWDDSEEYNFVSRYFAPNLGIKEDPVTGFIHTILSPYWSGKKNQTEFRCYQASARGGELFVTVKENRTLIKGHAVKVFETEINL</sequence>
<reference evidence="4 5" key="1">
    <citation type="submission" date="2016-01" db="EMBL/GenBank/DDBJ databases">
        <title>Genome sequencing of Roseivirga spongicola UST030701-084.</title>
        <authorList>
            <person name="Selvaratnam C."/>
            <person name="Thevarajoo S."/>
            <person name="Goh K.M."/>
            <person name="Ee R."/>
            <person name="Chan K.-G."/>
            <person name="Chong C.S."/>
        </authorList>
    </citation>
    <scope>NUCLEOTIDE SEQUENCE [LARGE SCALE GENOMIC DNA]</scope>
    <source>
        <strain evidence="4 5">UST030701-084</strain>
    </source>
</reference>
<dbReference type="Pfam" id="PF02567">
    <property type="entry name" value="PhzC-PhzF"/>
    <property type="match status" value="1"/>
</dbReference>
<evidence type="ECO:0000313" key="5">
    <source>
        <dbReference type="Proteomes" id="UP000075606"/>
    </source>
</evidence>
<evidence type="ECO:0000313" key="4">
    <source>
        <dbReference type="EMBL" id="KYG74147.1"/>
    </source>
</evidence>
<dbReference type="NCBIfam" id="TIGR00654">
    <property type="entry name" value="PhzF_family"/>
    <property type="match status" value="1"/>
</dbReference>
<feature type="active site" evidence="3">
    <location>
        <position position="44"/>
    </location>
</feature>
<dbReference type="InterPro" id="IPR003719">
    <property type="entry name" value="Phenazine_PhzF-like"/>
</dbReference>
<dbReference type="EMBL" id="LRPC01000028">
    <property type="protein sequence ID" value="KYG74147.1"/>
    <property type="molecule type" value="Genomic_DNA"/>
</dbReference>
<protein>
    <recommendedName>
        <fullName evidence="6">Oxidoreductase</fullName>
    </recommendedName>
</protein>
<dbReference type="AlphaFoldDB" id="A0A150X5Y5"/>
<dbReference type="Gene3D" id="3.10.310.10">
    <property type="entry name" value="Diaminopimelate Epimerase, Chain A, domain 1"/>
    <property type="match status" value="2"/>
</dbReference>
<name>A0A150X5Y5_9BACT</name>
<dbReference type="GO" id="GO:0016853">
    <property type="term" value="F:isomerase activity"/>
    <property type="evidence" value="ECO:0007669"/>
    <property type="project" value="UniProtKB-KW"/>
</dbReference>
<comment type="similarity">
    <text evidence="1">Belongs to the PhzF family.</text>
</comment>
<comment type="caution">
    <text evidence="4">The sequence shown here is derived from an EMBL/GenBank/DDBJ whole genome shotgun (WGS) entry which is preliminary data.</text>
</comment>
<dbReference type="PANTHER" id="PTHR13774">
    <property type="entry name" value="PHENAZINE BIOSYNTHESIS PROTEIN"/>
    <property type="match status" value="1"/>
</dbReference>
<organism evidence="4 5">
    <name type="scientific">Roseivirga spongicola</name>
    <dbReference type="NCBI Taxonomy" id="333140"/>
    <lineage>
        <taxon>Bacteria</taxon>
        <taxon>Pseudomonadati</taxon>
        <taxon>Bacteroidota</taxon>
        <taxon>Cytophagia</taxon>
        <taxon>Cytophagales</taxon>
        <taxon>Roseivirgaceae</taxon>
        <taxon>Roseivirga</taxon>
    </lineage>
</organism>
<evidence type="ECO:0008006" key="6">
    <source>
        <dbReference type="Google" id="ProtNLM"/>
    </source>
</evidence>
<dbReference type="RefSeq" id="WP_068223688.1">
    <property type="nucleotide sequence ID" value="NZ_LRPC01000028.1"/>
</dbReference>
<evidence type="ECO:0000256" key="2">
    <source>
        <dbReference type="ARBA" id="ARBA00023235"/>
    </source>
</evidence>
<gene>
    <name evidence="4" type="ORF">AWW68_15975</name>
</gene>
<dbReference type="PANTHER" id="PTHR13774:SF17">
    <property type="entry name" value="PHENAZINE BIOSYNTHESIS-LIKE DOMAIN-CONTAINING PROTEIN"/>
    <property type="match status" value="1"/>
</dbReference>
<dbReference type="PIRSF" id="PIRSF016184">
    <property type="entry name" value="PhzC_PhzF"/>
    <property type="match status" value="1"/>
</dbReference>
<keyword evidence="5" id="KW-1185">Reference proteome</keyword>
<dbReference type="SUPFAM" id="SSF54506">
    <property type="entry name" value="Diaminopimelate epimerase-like"/>
    <property type="match status" value="1"/>
</dbReference>
<dbReference type="STRING" id="333140.AWW68_15975"/>
<evidence type="ECO:0000256" key="1">
    <source>
        <dbReference type="ARBA" id="ARBA00008270"/>
    </source>
</evidence>
<dbReference type="GO" id="GO:0005737">
    <property type="term" value="C:cytoplasm"/>
    <property type="evidence" value="ECO:0007669"/>
    <property type="project" value="TreeGrafter"/>
</dbReference>
<keyword evidence="2" id="KW-0413">Isomerase</keyword>
<evidence type="ECO:0000256" key="3">
    <source>
        <dbReference type="PIRSR" id="PIRSR016184-1"/>
    </source>
</evidence>
<dbReference type="OrthoDB" id="9788221at2"/>
<dbReference type="Proteomes" id="UP000075606">
    <property type="component" value="Unassembled WGS sequence"/>
</dbReference>
<proteinExistence type="inferred from homology"/>
<accession>A0A150X5Y5</accession>